<organism evidence="1 2">
    <name type="scientific">Bradyrhizobium aeschynomenes</name>
    <dbReference type="NCBI Taxonomy" id="2734909"/>
    <lineage>
        <taxon>Bacteria</taxon>
        <taxon>Pseudomonadati</taxon>
        <taxon>Pseudomonadota</taxon>
        <taxon>Alphaproteobacteria</taxon>
        <taxon>Hyphomicrobiales</taxon>
        <taxon>Nitrobacteraceae</taxon>
        <taxon>Bradyrhizobium</taxon>
    </lineage>
</organism>
<evidence type="ECO:0000313" key="2">
    <source>
        <dbReference type="Proteomes" id="UP000886476"/>
    </source>
</evidence>
<name>A0ABX2CIP0_9BRAD</name>
<dbReference type="RefSeq" id="WP_172112384.1">
    <property type="nucleotide sequence ID" value="NZ_JABFDM010000003.1"/>
</dbReference>
<evidence type="ECO:0008006" key="3">
    <source>
        <dbReference type="Google" id="ProtNLM"/>
    </source>
</evidence>
<dbReference type="EMBL" id="JABFDN010000006">
    <property type="protein sequence ID" value="NPU67295.1"/>
    <property type="molecule type" value="Genomic_DNA"/>
</dbReference>
<evidence type="ECO:0000313" key="1">
    <source>
        <dbReference type="EMBL" id="NPU67295.1"/>
    </source>
</evidence>
<proteinExistence type="predicted"/>
<comment type="caution">
    <text evidence="1">The sequence shown here is derived from an EMBL/GenBank/DDBJ whole genome shotgun (WGS) entry which is preliminary data.</text>
</comment>
<dbReference type="Proteomes" id="UP000886476">
    <property type="component" value="Unassembled WGS sequence"/>
</dbReference>
<keyword evidence="2" id="KW-1185">Reference proteome</keyword>
<dbReference type="Pfam" id="PF14375">
    <property type="entry name" value="Cys_rich_CWC"/>
    <property type="match status" value="1"/>
</dbReference>
<reference evidence="1" key="1">
    <citation type="submission" date="2020-05" db="EMBL/GenBank/DDBJ databases">
        <title>Nod-independent and nitrogen-fixing Bradyrhizobium aeschynomene sp. nov. isolated from nodules of Aeschynomene indica.</title>
        <authorList>
            <person name="Zhang Z."/>
        </authorList>
    </citation>
    <scope>NUCLEOTIDE SEQUENCE</scope>
    <source>
        <strain evidence="1">83012</strain>
    </source>
</reference>
<protein>
    <recommendedName>
        <fullName evidence="3">Cysteine-rich CWC</fullName>
    </recommendedName>
</protein>
<gene>
    <name evidence="1" type="ORF">HL667_19995</name>
</gene>
<accession>A0ABX2CIP0</accession>
<sequence length="73" mass="7990">MVPKVTNRLANVTARKLACESCGTEFTCDPEGACWCFDESIRLPLPKAGQSPFKDCLCVHCLKRLAGEAERSS</sequence>
<dbReference type="InterPro" id="IPR032720">
    <property type="entry name" value="Cys_rich_CWC"/>
</dbReference>